<dbReference type="AlphaFoldDB" id="A0A4Y8VE72"/>
<evidence type="ECO:0000313" key="2">
    <source>
        <dbReference type="Proteomes" id="UP000297555"/>
    </source>
</evidence>
<dbReference type="InterPro" id="IPR009387">
    <property type="entry name" value="HigB-2"/>
</dbReference>
<name>A0A4Y8VE72_9PSED</name>
<dbReference type="EMBL" id="SPDQ01000023">
    <property type="protein sequence ID" value="TFH78014.1"/>
    <property type="molecule type" value="Genomic_DNA"/>
</dbReference>
<dbReference type="PIRSF" id="PIRSF039032">
    <property type="entry name" value="HigB-2"/>
    <property type="match status" value="1"/>
</dbReference>
<comment type="caution">
    <text evidence="1">The sequence shown here is derived from an EMBL/GenBank/DDBJ whole genome shotgun (WGS) entry which is preliminary data.</text>
</comment>
<organism evidence="1 2">
    <name type="scientific">Pseudomonas kribbensis</name>
    <dbReference type="NCBI Taxonomy" id="1628086"/>
    <lineage>
        <taxon>Bacteria</taxon>
        <taxon>Pseudomonadati</taxon>
        <taxon>Pseudomonadota</taxon>
        <taxon>Gammaproteobacteria</taxon>
        <taxon>Pseudomonadales</taxon>
        <taxon>Pseudomonadaceae</taxon>
        <taxon>Pseudomonas</taxon>
    </lineage>
</organism>
<reference evidence="1 2" key="1">
    <citation type="submission" date="2019-03" db="EMBL/GenBank/DDBJ databases">
        <title>Draft genome sequence of humic substances-degrading Pseudomonas kribbensis CHA-19 from forest soil.</title>
        <authorList>
            <person name="Kim D."/>
        </authorList>
    </citation>
    <scope>NUCLEOTIDE SEQUENCE [LARGE SCALE GENOMIC DNA]</scope>
    <source>
        <strain evidence="1 2">CHA-19</strain>
    </source>
</reference>
<dbReference type="OrthoDB" id="197283at2"/>
<protein>
    <submittedName>
        <fullName evidence="1">Toxin</fullName>
    </submittedName>
</protein>
<gene>
    <name evidence="1" type="ORF">E4J90_23045</name>
</gene>
<proteinExistence type="predicted"/>
<sequence>MRTIFFETTLFTANLGHYLTDDEYRELQTYMQSNPHAGDVMPRTGGFRKLRWADARRGKGRRGGLRVIYYWLMNDGQFWMFAIYDKDELENLTADQERALKGAIEKELKTRGTP</sequence>
<evidence type="ECO:0000313" key="1">
    <source>
        <dbReference type="EMBL" id="TFH78014.1"/>
    </source>
</evidence>
<dbReference type="RefSeq" id="WP_096822808.1">
    <property type="nucleotide sequence ID" value="NZ_SPDQ01000023.1"/>
</dbReference>
<accession>A0A4Y8VE72</accession>
<dbReference type="Proteomes" id="UP000297555">
    <property type="component" value="Unassembled WGS sequence"/>
</dbReference>